<dbReference type="OrthoDB" id="9798438at2"/>
<dbReference type="RefSeq" id="WP_079667001.1">
    <property type="nucleotide sequence ID" value="NZ_FUYZ01000005.1"/>
</dbReference>
<dbReference type="EMBL" id="FUYZ01000005">
    <property type="protein sequence ID" value="SKB90611.1"/>
    <property type="molecule type" value="Genomic_DNA"/>
</dbReference>
<dbReference type="Proteomes" id="UP000191112">
    <property type="component" value="Unassembled WGS sequence"/>
</dbReference>
<sequence length="291" mass="33248">MKFKILLIFIFCVNLGFAQQAEIFKIKNYQVAELSDSLKESSGLDFIGDKLISFNDSGNAGDLFLLNPKTGKITDYIPTQLNNRDWEAVTKDSANLYVADFGNNNGTRKDLKIYKIPFSGENFKVDSTQVISYFYPDQKDFTSKNLNTDYDAEAVIFYKDKLQVLTKEWASRSVTRYEVDPNVFEQQPAKKLESYDTGFVVTDASYFDKKLYVVGYTKMTQVYLMIFEESEDGFFFSKKGKKYHLGSALSVGQIEGIAVNHDGIYISSEFFKTPLGTVKPRLYFIPTEKLK</sequence>
<organism evidence="1 2">
    <name type="scientific">Soonwooa buanensis</name>
    <dbReference type="NCBI Taxonomy" id="619805"/>
    <lineage>
        <taxon>Bacteria</taxon>
        <taxon>Pseudomonadati</taxon>
        <taxon>Bacteroidota</taxon>
        <taxon>Flavobacteriia</taxon>
        <taxon>Flavobacteriales</taxon>
        <taxon>Weeksellaceae</taxon>
        <taxon>Chryseobacterium group</taxon>
        <taxon>Soonwooa</taxon>
    </lineage>
</organism>
<dbReference type="SUPFAM" id="SSF63825">
    <property type="entry name" value="YWTD domain"/>
    <property type="match status" value="1"/>
</dbReference>
<protein>
    <submittedName>
        <fullName evidence="1">Uncharacterized protein</fullName>
    </submittedName>
</protein>
<dbReference type="STRING" id="619805.SAMN05660477_01752"/>
<evidence type="ECO:0000313" key="1">
    <source>
        <dbReference type="EMBL" id="SKB90611.1"/>
    </source>
</evidence>
<reference evidence="1 2" key="1">
    <citation type="submission" date="2017-02" db="EMBL/GenBank/DDBJ databases">
        <authorList>
            <person name="Peterson S.W."/>
        </authorList>
    </citation>
    <scope>NUCLEOTIDE SEQUENCE [LARGE SCALE GENOMIC DNA]</scope>
    <source>
        <strain evidence="1 2">DSM 22323</strain>
    </source>
</reference>
<keyword evidence="2" id="KW-1185">Reference proteome</keyword>
<dbReference type="AlphaFoldDB" id="A0A1T5F3F4"/>
<accession>A0A1T5F3F4</accession>
<proteinExistence type="predicted"/>
<name>A0A1T5F3F4_9FLAO</name>
<gene>
    <name evidence="1" type="ORF">SAMN05660477_01752</name>
</gene>
<evidence type="ECO:0000313" key="2">
    <source>
        <dbReference type="Proteomes" id="UP000191112"/>
    </source>
</evidence>